<dbReference type="InterPro" id="IPR039309">
    <property type="entry name" value="BT1"/>
</dbReference>
<dbReference type="Proteomes" id="UP000734854">
    <property type="component" value="Unassembled WGS sequence"/>
</dbReference>
<evidence type="ECO:0000256" key="4">
    <source>
        <dbReference type="ARBA" id="ARBA00022989"/>
    </source>
</evidence>
<comment type="subcellular location">
    <subcellularLocation>
        <location evidence="1">Membrane</location>
        <topology evidence="1">Multi-pass membrane protein</topology>
    </subcellularLocation>
</comment>
<dbReference type="EMBL" id="JACMSC010000018">
    <property type="protein sequence ID" value="KAG6475087.1"/>
    <property type="molecule type" value="Genomic_DNA"/>
</dbReference>
<feature type="transmembrane region" description="Helical" evidence="6">
    <location>
        <begin position="235"/>
        <end position="255"/>
    </location>
</feature>
<sequence length="434" mass="46637">MGANGQEALLRKVLGMGFLVQGFRCFPWLGVNYFLIDGLGVAASSLQILQNSANLPMVAKPLIGILSDAISINGQHRLPYVAIGALLQVLSWIAIATLPATYLSIPILTLFLLLGNLGASIAEVANDAIVAEAGKQSHTPSESGQLQSFVHMFGSIGGGLGNLLGGLALSHVPPKTMFLFFAVLLVIQYLLTISVSESSLNLPKKISHQSKSTSIWKQISELGVALHKPEIYHSIMWFSTSYAIVPLLNGTMFFYQTQYLNLPSSVIGFSKVFGQVALLIWSIAYNKQFKKFPAKKILFALQSTVAMFMVSDVFFVKGTYRAMGIPDSVYVVIFSGLSEALLLFKILPSSVLMAAMCPAGCEASVMAFLMSAIALANIISGYFGVALAASVGVSAADNFSYFPVAILIQAFCTLLPLCLISWVPDVSRPVKKED</sequence>
<feature type="transmembrane region" description="Helical" evidence="6">
    <location>
        <begin position="176"/>
        <end position="195"/>
    </location>
</feature>
<name>A0A8J5EVT8_ZINOF</name>
<protein>
    <recommendedName>
        <fullName evidence="9">Folate-biopterin transporter 7</fullName>
    </recommendedName>
</protein>
<accession>A0A8J5EVT8</accession>
<proteinExistence type="predicted"/>
<dbReference type="AlphaFoldDB" id="A0A8J5EVT8"/>
<dbReference type="OrthoDB" id="1923497at2759"/>
<dbReference type="PANTHER" id="PTHR31585:SF2">
    <property type="entry name" value="FOLATE-BIOPTERIN TRANSPORTER 7-RELATED"/>
    <property type="match status" value="1"/>
</dbReference>
<organism evidence="7 8">
    <name type="scientific">Zingiber officinale</name>
    <name type="common">Ginger</name>
    <name type="synonym">Amomum zingiber</name>
    <dbReference type="NCBI Taxonomy" id="94328"/>
    <lineage>
        <taxon>Eukaryota</taxon>
        <taxon>Viridiplantae</taxon>
        <taxon>Streptophyta</taxon>
        <taxon>Embryophyta</taxon>
        <taxon>Tracheophyta</taxon>
        <taxon>Spermatophyta</taxon>
        <taxon>Magnoliopsida</taxon>
        <taxon>Liliopsida</taxon>
        <taxon>Zingiberales</taxon>
        <taxon>Zingiberaceae</taxon>
        <taxon>Zingiber</taxon>
    </lineage>
</organism>
<keyword evidence="3 6" id="KW-0812">Transmembrane</keyword>
<feature type="transmembrane region" description="Helical" evidence="6">
    <location>
        <begin position="328"/>
        <end position="347"/>
    </location>
</feature>
<evidence type="ECO:0000313" key="7">
    <source>
        <dbReference type="EMBL" id="KAG6475087.1"/>
    </source>
</evidence>
<evidence type="ECO:0008006" key="9">
    <source>
        <dbReference type="Google" id="ProtNLM"/>
    </source>
</evidence>
<keyword evidence="5 6" id="KW-0472">Membrane</keyword>
<evidence type="ECO:0000256" key="1">
    <source>
        <dbReference type="ARBA" id="ARBA00004141"/>
    </source>
</evidence>
<feature type="transmembrane region" description="Helical" evidence="6">
    <location>
        <begin position="104"/>
        <end position="125"/>
    </location>
</feature>
<evidence type="ECO:0000256" key="5">
    <source>
        <dbReference type="ARBA" id="ARBA00023136"/>
    </source>
</evidence>
<keyword evidence="8" id="KW-1185">Reference proteome</keyword>
<dbReference type="PANTHER" id="PTHR31585">
    <property type="entry name" value="FOLATE-BIOPTERIN TRANSPORTER 1, CHLOROPLASTIC"/>
    <property type="match status" value="1"/>
</dbReference>
<evidence type="ECO:0000256" key="2">
    <source>
        <dbReference type="ARBA" id="ARBA00022448"/>
    </source>
</evidence>
<dbReference type="Pfam" id="PF03092">
    <property type="entry name" value="BT1"/>
    <property type="match status" value="1"/>
</dbReference>
<feature type="transmembrane region" description="Helical" evidence="6">
    <location>
        <begin position="297"/>
        <end position="316"/>
    </location>
</feature>
<keyword evidence="2" id="KW-0813">Transport</keyword>
<dbReference type="GO" id="GO:0016020">
    <property type="term" value="C:membrane"/>
    <property type="evidence" value="ECO:0007669"/>
    <property type="project" value="UniProtKB-SubCell"/>
</dbReference>
<evidence type="ECO:0000313" key="8">
    <source>
        <dbReference type="Proteomes" id="UP000734854"/>
    </source>
</evidence>
<feature type="transmembrane region" description="Helical" evidence="6">
    <location>
        <begin position="368"/>
        <end position="389"/>
    </location>
</feature>
<gene>
    <name evidence="7" type="ORF">ZIOFF_064305</name>
</gene>
<feature type="transmembrane region" description="Helical" evidence="6">
    <location>
        <begin position="146"/>
        <end position="170"/>
    </location>
</feature>
<reference evidence="7 8" key="1">
    <citation type="submission" date="2020-08" db="EMBL/GenBank/DDBJ databases">
        <title>Plant Genome Project.</title>
        <authorList>
            <person name="Zhang R.-G."/>
        </authorList>
    </citation>
    <scope>NUCLEOTIDE SEQUENCE [LARGE SCALE GENOMIC DNA]</scope>
    <source>
        <tissue evidence="7">Rhizome</tissue>
    </source>
</reference>
<feature type="transmembrane region" description="Helical" evidence="6">
    <location>
        <begin position="78"/>
        <end position="98"/>
    </location>
</feature>
<evidence type="ECO:0000256" key="3">
    <source>
        <dbReference type="ARBA" id="ARBA00022692"/>
    </source>
</evidence>
<comment type="caution">
    <text evidence="7">The sequence shown here is derived from an EMBL/GenBank/DDBJ whole genome shotgun (WGS) entry which is preliminary data.</text>
</comment>
<keyword evidence="4 6" id="KW-1133">Transmembrane helix</keyword>
<feature type="transmembrane region" description="Helical" evidence="6">
    <location>
        <begin position="401"/>
        <end position="423"/>
    </location>
</feature>
<evidence type="ECO:0000256" key="6">
    <source>
        <dbReference type="SAM" id="Phobius"/>
    </source>
</evidence>
<feature type="transmembrane region" description="Helical" evidence="6">
    <location>
        <begin position="267"/>
        <end position="285"/>
    </location>
</feature>